<keyword evidence="6" id="KW-1185">Reference proteome</keyword>
<keyword evidence="2 4" id="KW-0996">Nickel insertion</keyword>
<evidence type="ECO:0000256" key="3">
    <source>
        <dbReference type="ARBA" id="ARBA00023186"/>
    </source>
</evidence>
<dbReference type="AlphaFoldDB" id="A0A1V3IMT6"/>
<evidence type="ECO:0000256" key="4">
    <source>
        <dbReference type="HAMAP-Rule" id="MF_01384"/>
    </source>
</evidence>
<dbReference type="GO" id="GO:0016151">
    <property type="term" value="F:nickel cation binding"/>
    <property type="evidence" value="ECO:0007669"/>
    <property type="project" value="UniProtKB-UniRule"/>
</dbReference>
<dbReference type="OrthoDB" id="9807968at2"/>
<dbReference type="EMBL" id="MLHJ01000036">
    <property type="protein sequence ID" value="OOF43521.1"/>
    <property type="molecule type" value="Genomic_DNA"/>
</dbReference>
<evidence type="ECO:0000313" key="5">
    <source>
        <dbReference type="EMBL" id="OOF43521.1"/>
    </source>
</evidence>
<comment type="subcellular location">
    <subcellularLocation>
        <location evidence="4">Cytoplasm</location>
    </subcellularLocation>
</comment>
<dbReference type="Proteomes" id="UP000189433">
    <property type="component" value="Unassembled WGS sequence"/>
</dbReference>
<evidence type="ECO:0000313" key="6">
    <source>
        <dbReference type="Proteomes" id="UP000189433"/>
    </source>
</evidence>
<proteinExistence type="inferred from homology"/>
<dbReference type="GO" id="GO:0005737">
    <property type="term" value="C:cytoplasm"/>
    <property type="evidence" value="ECO:0007669"/>
    <property type="project" value="UniProtKB-SubCell"/>
</dbReference>
<keyword evidence="3 4" id="KW-0143">Chaperone</keyword>
<name>A0A1V3IMT6_9PAST</name>
<dbReference type="STRING" id="1908260.BKK50_04845"/>
<evidence type="ECO:0000256" key="1">
    <source>
        <dbReference type="ARBA" id="ARBA00007177"/>
    </source>
</evidence>
<comment type="function">
    <text evidence="4">Required for maturation of urease via the functional incorporation of the urease nickel metallocenter.</text>
</comment>
<accession>A0A1V3IMT6</accession>
<organism evidence="5 6">
    <name type="scientific">Rodentibacter rarus</name>
    <dbReference type="NCBI Taxonomy" id="1908260"/>
    <lineage>
        <taxon>Bacteria</taxon>
        <taxon>Pseudomonadati</taxon>
        <taxon>Pseudomonadota</taxon>
        <taxon>Gammaproteobacteria</taxon>
        <taxon>Pasteurellales</taxon>
        <taxon>Pasteurellaceae</taxon>
        <taxon>Rodentibacter</taxon>
    </lineage>
</organism>
<sequence length="273" mass="30743">MNSKLRLSTKLSPTGKTQLADYFATPPFKVMVLPHYLGIWQQGLNAMQMSSSPGVLAGDLLDIQISLAKSTALSLHTQAFTRVQAMNENESAEQITQIHLAEGSRLFYLPHPLVLHKDALFKQKTLIEMQPNTELIYGEIVAIGRVLNDERFAFRQFSSHLNIYGLQHDGKKYPLVSDCIQWHPTTMNLTALSQMENYSHQGSLIYLNRGKSAVELKGILQRIHTHIAEEKTMLVGASLLNGDGIIVRVLGHRAEPIQNLFHQLANYFQEEIK</sequence>
<dbReference type="InterPro" id="IPR002669">
    <property type="entry name" value="UreD"/>
</dbReference>
<reference evidence="5 6" key="1">
    <citation type="submission" date="2016-10" db="EMBL/GenBank/DDBJ databases">
        <title>Rodentibacter gen. nov. and new species.</title>
        <authorList>
            <person name="Christensen H."/>
        </authorList>
    </citation>
    <scope>NUCLEOTIDE SEQUENCE [LARGE SCALE GENOMIC DNA]</scope>
    <source>
        <strain evidence="5 6">CCUG17206</strain>
    </source>
</reference>
<dbReference type="HAMAP" id="MF_01384">
    <property type="entry name" value="UreD"/>
    <property type="match status" value="1"/>
</dbReference>
<keyword evidence="4" id="KW-0963">Cytoplasm</keyword>
<gene>
    <name evidence="4" type="primary">ureD</name>
    <name evidence="5" type="ORF">BKK50_04845</name>
</gene>
<dbReference type="RefSeq" id="WP_077415897.1">
    <property type="nucleotide sequence ID" value="NZ_MLHI01000015.1"/>
</dbReference>
<evidence type="ECO:0000256" key="2">
    <source>
        <dbReference type="ARBA" id="ARBA00022988"/>
    </source>
</evidence>
<comment type="subunit">
    <text evidence="4">UreD, UreF and UreG form a complex that acts as a GTP-hydrolysis-dependent molecular chaperone, activating the urease apoprotein by helping to assemble the nickel containing metallocenter of UreC. The UreE protein probably delivers the nickel.</text>
</comment>
<comment type="similarity">
    <text evidence="1 4">Belongs to the UreD family.</text>
</comment>
<dbReference type="Pfam" id="PF01774">
    <property type="entry name" value="UreD"/>
    <property type="match status" value="1"/>
</dbReference>
<comment type="caution">
    <text evidence="5">The sequence shown here is derived from an EMBL/GenBank/DDBJ whole genome shotgun (WGS) entry which is preliminary data.</text>
</comment>
<protein>
    <recommendedName>
        <fullName evidence="4">Urease accessory protein UreD</fullName>
    </recommendedName>
</protein>
<dbReference type="PANTHER" id="PTHR33643">
    <property type="entry name" value="UREASE ACCESSORY PROTEIN D"/>
    <property type="match status" value="1"/>
</dbReference>
<dbReference type="PANTHER" id="PTHR33643:SF1">
    <property type="entry name" value="UREASE ACCESSORY PROTEIN D"/>
    <property type="match status" value="1"/>
</dbReference>